<protein>
    <recommendedName>
        <fullName evidence="11">Receptor-like serine/threonine-protein kinase</fullName>
        <ecNumber evidence="11">2.7.11.1</ecNumber>
    </recommendedName>
</protein>
<evidence type="ECO:0000256" key="15">
    <source>
        <dbReference type="SAM" id="Phobius"/>
    </source>
</evidence>
<keyword evidence="15" id="KW-0472">Membrane</keyword>
<evidence type="ECO:0000256" key="13">
    <source>
        <dbReference type="PROSITE-ProRule" id="PRU10141"/>
    </source>
</evidence>
<evidence type="ECO:0000256" key="12">
    <source>
        <dbReference type="PROSITE-ProRule" id="PRU00076"/>
    </source>
</evidence>
<keyword evidence="4 11" id="KW-0547">Nucleotide-binding</keyword>
<dbReference type="SMART" id="SM00220">
    <property type="entry name" value="S_TKc"/>
    <property type="match status" value="1"/>
</dbReference>
<keyword evidence="21" id="KW-1185">Reference proteome</keyword>
<feature type="domain" description="Apple" evidence="19">
    <location>
        <begin position="430"/>
        <end position="514"/>
    </location>
</feature>
<evidence type="ECO:0000256" key="2">
    <source>
        <dbReference type="ARBA" id="ARBA00022679"/>
    </source>
</evidence>
<dbReference type="EC" id="2.7.11.1" evidence="11"/>
<keyword evidence="12" id="KW-0245">EGF-like domain</keyword>
<keyword evidence="2 11" id="KW-0808">Transferase</keyword>
<dbReference type="FunFam" id="1.10.510.10:FF:000060">
    <property type="entry name" value="G-type lectin S-receptor-like serine/threonine-protein kinase"/>
    <property type="match status" value="1"/>
</dbReference>
<dbReference type="Pfam" id="PF00954">
    <property type="entry name" value="S_locus_glycop"/>
    <property type="match status" value="1"/>
</dbReference>
<dbReference type="EMBL" id="JAYMYQ010000009">
    <property type="protein sequence ID" value="KAK7312941.1"/>
    <property type="molecule type" value="Genomic_DNA"/>
</dbReference>
<dbReference type="PANTHER" id="PTHR32444:SF234">
    <property type="entry name" value="RECEPTOR-LIKE SERINE_THREONINE-PROTEIN KINASE"/>
    <property type="match status" value="1"/>
</dbReference>
<dbReference type="FunFam" id="2.90.10.10:FF:000001">
    <property type="entry name" value="G-type lectin S-receptor-like serine/threonine-protein kinase"/>
    <property type="match status" value="1"/>
</dbReference>
<dbReference type="InterPro" id="IPR000858">
    <property type="entry name" value="S_locus_glycoprot_dom"/>
</dbReference>
<evidence type="ECO:0000259" key="19">
    <source>
        <dbReference type="PROSITE" id="PS50948"/>
    </source>
</evidence>
<dbReference type="InterPro" id="IPR000742">
    <property type="entry name" value="EGF"/>
</dbReference>
<comment type="catalytic activity">
    <reaction evidence="10 11">
        <text>L-seryl-[protein] + ATP = O-phospho-L-seryl-[protein] + ADP + H(+)</text>
        <dbReference type="Rhea" id="RHEA:17989"/>
        <dbReference type="Rhea" id="RHEA-COMP:9863"/>
        <dbReference type="Rhea" id="RHEA-COMP:11604"/>
        <dbReference type="ChEBI" id="CHEBI:15378"/>
        <dbReference type="ChEBI" id="CHEBI:29999"/>
        <dbReference type="ChEBI" id="CHEBI:30616"/>
        <dbReference type="ChEBI" id="CHEBI:83421"/>
        <dbReference type="ChEBI" id="CHEBI:456216"/>
        <dbReference type="EC" id="2.7.11.1"/>
    </reaction>
</comment>
<keyword evidence="6 11" id="KW-0067">ATP-binding</keyword>
<accession>A0AAN9KAL1</accession>
<dbReference type="InterPro" id="IPR001480">
    <property type="entry name" value="Bulb-type_lectin_dom"/>
</dbReference>
<evidence type="ECO:0000256" key="11">
    <source>
        <dbReference type="PIRNR" id="PIRNR000641"/>
    </source>
</evidence>
<comment type="caution">
    <text evidence="12">Lacks conserved residue(s) required for the propagation of feature annotation.</text>
</comment>
<dbReference type="InterPro" id="IPR001245">
    <property type="entry name" value="Ser-Thr/Tyr_kinase_cat_dom"/>
</dbReference>
<evidence type="ECO:0000256" key="8">
    <source>
        <dbReference type="ARBA" id="ARBA00023180"/>
    </source>
</evidence>
<dbReference type="Gene3D" id="3.30.200.20">
    <property type="entry name" value="Phosphorylase Kinase, domain 1"/>
    <property type="match status" value="1"/>
</dbReference>
<evidence type="ECO:0000259" key="18">
    <source>
        <dbReference type="PROSITE" id="PS50927"/>
    </source>
</evidence>
<keyword evidence="3" id="KW-0732">Signal</keyword>
<dbReference type="GO" id="GO:0004674">
    <property type="term" value="F:protein serine/threonine kinase activity"/>
    <property type="evidence" value="ECO:0007669"/>
    <property type="project" value="UniProtKB-KW"/>
</dbReference>
<dbReference type="Gene3D" id="1.10.510.10">
    <property type="entry name" value="Transferase(Phosphotransferase) domain 1"/>
    <property type="match status" value="1"/>
</dbReference>
<evidence type="ECO:0000256" key="9">
    <source>
        <dbReference type="ARBA" id="ARBA00047899"/>
    </source>
</evidence>
<evidence type="ECO:0000256" key="1">
    <source>
        <dbReference type="ARBA" id="ARBA00022527"/>
    </source>
</evidence>
<dbReference type="PROSITE" id="PS50948">
    <property type="entry name" value="PAN"/>
    <property type="match status" value="1"/>
</dbReference>
<dbReference type="PROSITE" id="PS50026">
    <property type="entry name" value="EGF_3"/>
    <property type="match status" value="1"/>
</dbReference>
<evidence type="ECO:0000256" key="3">
    <source>
        <dbReference type="ARBA" id="ARBA00022729"/>
    </source>
</evidence>
<feature type="binding site" evidence="13">
    <location>
        <position position="620"/>
    </location>
    <ligand>
        <name>ATP</name>
        <dbReference type="ChEBI" id="CHEBI:30616"/>
    </ligand>
</feature>
<evidence type="ECO:0000256" key="4">
    <source>
        <dbReference type="ARBA" id="ARBA00022741"/>
    </source>
</evidence>
<dbReference type="InterPro" id="IPR011009">
    <property type="entry name" value="Kinase-like_dom_sf"/>
</dbReference>
<evidence type="ECO:0000313" key="21">
    <source>
        <dbReference type="Proteomes" id="UP001367508"/>
    </source>
</evidence>
<dbReference type="InterPro" id="IPR036426">
    <property type="entry name" value="Bulb-type_lectin_dom_sf"/>
</dbReference>
<comment type="caution">
    <text evidence="20">The sequence shown here is derived from an EMBL/GenBank/DDBJ whole genome shotgun (WGS) entry which is preliminary data.</text>
</comment>
<dbReference type="InterPro" id="IPR003609">
    <property type="entry name" value="Pan_app"/>
</dbReference>
<reference evidence="20 21" key="1">
    <citation type="submission" date="2024-01" db="EMBL/GenBank/DDBJ databases">
        <title>The genomes of 5 underutilized Papilionoideae crops provide insights into root nodulation and disease resistanc.</title>
        <authorList>
            <person name="Jiang F."/>
        </authorList>
    </citation>
    <scope>NUCLEOTIDE SEQUENCE [LARGE SCALE GENOMIC DNA]</scope>
    <source>
        <strain evidence="20">LVBAO_FW01</strain>
        <tissue evidence="20">Leaves</tissue>
    </source>
</reference>
<feature type="domain" description="EGF-like" evidence="17">
    <location>
        <begin position="375"/>
        <end position="411"/>
    </location>
</feature>
<feature type="transmembrane region" description="Helical" evidence="15">
    <location>
        <begin position="87"/>
        <end position="106"/>
    </location>
</feature>
<dbReference type="SMART" id="SM00473">
    <property type="entry name" value="PAN_AP"/>
    <property type="match status" value="1"/>
</dbReference>
<feature type="domain" description="Bulb-type lectin" evidence="18">
    <location>
        <begin position="112"/>
        <end position="235"/>
    </location>
</feature>
<dbReference type="AlphaFoldDB" id="A0AAN9KAL1"/>
<dbReference type="CDD" id="cd00028">
    <property type="entry name" value="B_lectin"/>
    <property type="match status" value="1"/>
</dbReference>
<dbReference type="Pfam" id="PF08276">
    <property type="entry name" value="PAN_2"/>
    <property type="match status" value="1"/>
</dbReference>
<evidence type="ECO:0000313" key="20">
    <source>
        <dbReference type="EMBL" id="KAK7312941.1"/>
    </source>
</evidence>
<dbReference type="Proteomes" id="UP001367508">
    <property type="component" value="Unassembled WGS sequence"/>
</dbReference>
<dbReference type="PROSITE" id="PS50011">
    <property type="entry name" value="PROTEIN_KINASE_DOM"/>
    <property type="match status" value="1"/>
</dbReference>
<feature type="domain" description="Protein kinase" evidence="16">
    <location>
        <begin position="592"/>
        <end position="878"/>
    </location>
</feature>
<keyword evidence="15" id="KW-0812">Transmembrane</keyword>
<keyword evidence="5 11" id="KW-0418">Kinase</keyword>
<organism evidence="20 21">
    <name type="scientific">Canavalia gladiata</name>
    <name type="common">Sword bean</name>
    <name type="synonym">Dolichos gladiatus</name>
    <dbReference type="NCBI Taxonomy" id="3824"/>
    <lineage>
        <taxon>Eukaryota</taxon>
        <taxon>Viridiplantae</taxon>
        <taxon>Streptophyta</taxon>
        <taxon>Embryophyta</taxon>
        <taxon>Tracheophyta</taxon>
        <taxon>Spermatophyta</taxon>
        <taxon>Magnoliopsida</taxon>
        <taxon>eudicotyledons</taxon>
        <taxon>Gunneridae</taxon>
        <taxon>Pentapetalae</taxon>
        <taxon>rosids</taxon>
        <taxon>fabids</taxon>
        <taxon>Fabales</taxon>
        <taxon>Fabaceae</taxon>
        <taxon>Papilionoideae</taxon>
        <taxon>50 kb inversion clade</taxon>
        <taxon>NPAAA clade</taxon>
        <taxon>indigoferoid/millettioid clade</taxon>
        <taxon>Phaseoleae</taxon>
        <taxon>Canavalia</taxon>
    </lineage>
</organism>
<dbReference type="FunFam" id="3.30.200.20:FF:000195">
    <property type="entry name" value="G-type lectin S-receptor-like serine/threonine-protein kinase"/>
    <property type="match status" value="1"/>
</dbReference>
<dbReference type="PROSITE" id="PS00107">
    <property type="entry name" value="PROTEIN_KINASE_ATP"/>
    <property type="match status" value="1"/>
</dbReference>
<dbReference type="PROSITE" id="PS50927">
    <property type="entry name" value="BULB_LECTIN"/>
    <property type="match status" value="1"/>
</dbReference>
<dbReference type="InterPro" id="IPR000719">
    <property type="entry name" value="Prot_kinase_dom"/>
</dbReference>
<gene>
    <name evidence="20" type="ORF">VNO77_37209</name>
</gene>
<evidence type="ECO:0000256" key="10">
    <source>
        <dbReference type="ARBA" id="ARBA00048679"/>
    </source>
</evidence>
<dbReference type="PROSITE" id="PS00108">
    <property type="entry name" value="PROTEIN_KINASE_ST"/>
    <property type="match status" value="1"/>
</dbReference>
<feature type="transmembrane region" description="Helical" evidence="15">
    <location>
        <begin position="58"/>
        <end position="75"/>
    </location>
</feature>
<dbReference type="PANTHER" id="PTHR32444">
    <property type="entry name" value="BULB-TYPE LECTIN DOMAIN-CONTAINING PROTEIN"/>
    <property type="match status" value="1"/>
</dbReference>
<comment type="similarity">
    <text evidence="11">Belongs to the protein kinase superfamily. Ser/Thr protein kinase family.</text>
</comment>
<dbReference type="Gene3D" id="2.90.10.10">
    <property type="entry name" value="Bulb-type lectin domain"/>
    <property type="match status" value="1"/>
</dbReference>
<keyword evidence="1 11" id="KW-0723">Serine/threonine-protein kinase</keyword>
<sequence>MEIVYVCDFYKMGRIESVSFAGLFDILVHWVWTLIPLVDLYGSSIRGPTSEMLILDTELLNTMLLALRVVLLLLVRQSYMELRNWRAMKSLSSIFVITKVLLLFIFSTCRAIDSISQFQSLSENATLVSKDGGFELGFFCPGSSGNCYLGIWYRRIPVKTVVWVANRTNPIKDKSSMLHINKEGNLVIVTNNGTIVWKALADSRDKVFNPIVQLLDSGNLVLRGEKNEDEEDYLWQSFDYPSDTLLPGMKLGWDLKTGLNRQLSAWKNWDNPSPGDFIFGLALEGYPQVVMWKGSTEFYRGGSWNGIRFSGAPELKTNPLFEFKFVYNKEEVYYTYSLRNGSVISRMVMNQTLYARQRYVWIEGAQTWRLYASVPRDNCDYYDLCGPHGNCVIGNSPVCQCLSGFKPKSPQNWDMMDWSQGCVRNQELSCEDKSRDGFLKFSVLKHPDTTHAWVNESMDLNNCKETCLANCSCTAYANLDIGGGGSGCVLWFGDLRDMREFSGDARDLYIRMKTSELAEKDVQKRKVAAIVSSIVSVLMVVLIFSYISKRMKKFKVEETENYLMENNFESMKENLELPSLDLSKIVKATNGFSANKKLGEGGFGTVYRGVLEDGQEIAVKRLSQSSGQGLNEFMNEVILIAKVQHRNLVKLLGYCTKGEEKMLIYEYLPNNSLDSFIFDHAKSRVLNWSKRFNIICGIARGLLYLHEDSRLRIIHRDLKASNVLLDNEFNAKISDFGMARTICGDQIEENTKMIVGTYGYMAPEYAINGQFSVKSDVFSFGVLLLELVCGKKNRGFSHSDKCINLIGHAWRFWKEKRPLELIDSCLKNSCILSEALRCIQISLLCLQRHPDDRPTMSTVVVMLISNEIALPQPKEPAFLMDNISVNADSSNKHKFSSTNGLSITKLEPR</sequence>
<evidence type="ECO:0000259" key="16">
    <source>
        <dbReference type="PROSITE" id="PS50011"/>
    </source>
</evidence>
<dbReference type="InterPro" id="IPR017441">
    <property type="entry name" value="Protein_kinase_ATP_BS"/>
</dbReference>
<dbReference type="SUPFAM" id="SSF56112">
    <property type="entry name" value="Protein kinase-like (PK-like)"/>
    <property type="match status" value="1"/>
</dbReference>
<dbReference type="InterPro" id="IPR008271">
    <property type="entry name" value="Ser/Thr_kinase_AS"/>
</dbReference>
<feature type="region of interest" description="Disordered" evidence="14">
    <location>
        <begin position="890"/>
        <end position="909"/>
    </location>
</feature>
<dbReference type="InterPro" id="IPR024171">
    <property type="entry name" value="SRK-like_kinase"/>
</dbReference>
<evidence type="ECO:0000256" key="7">
    <source>
        <dbReference type="ARBA" id="ARBA00023157"/>
    </source>
</evidence>
<evidence type="ECO:0000259" key="17">
    <source>
        <dbReference type="PROSITE" id="PS50026"/>
    </source>
</evidence>
<keyword evidence="7" id="KW-1015">Disulfide bond</keyword>
<evidence type="ECO:0000256" key="6">
    <source>
        <dbReference type="ARBA" id="ARBA00022840"/>
    </source>
</evidence>
<dbReference type="CDD" id="cd01098">
    <property type="entry name" value="PAN_AP_plant"/>
    <property type="match status" value="1"/>
</dbReference>
<feature type="transmembrane region" description="Helical" evidence="15">
    <location>
        <begin position="527"/>
        <end position="547"/>
    </location>
</feature>
<proteinExistence type="inferred from homology"/>
<dbReference type="Pfam" id="PF01453">
    <property type="entry name" value="B_lectin"/>
    <property type="match status" value="1"/>
</dbReference>
<evidence type="ECO:0000256" key="5">
    <source>
        <dbReference type="ARBA" id="ARBA00022777"/>
    </source>
</evidence>
<name>A0AAN9KAL1_CANGL</name>
<dbReference type="SUPFAM" id="SSF51110">
    <property type="entry name" value="alpha-D-mannose-specific plant lectins"/>
    <property type="match status" value="1"/>
</dbReference>
<dbReference type="GO" id="GO:0048544">
    <property type="term" value="P:recognition of pollen"/>
    <property type="evidence" value="ECO:0007669"/>
    <property type="project" value="InterPro"/>
</dbReference>
<comment type="catalytic activity">
    <reaction evidence="9 11">
        <text>L-threonyl-[protein] + ATP = O-phospho-L-threonyl-[protein] + ADP + H(+)</text>
        <dbReference type="Rhea" id="RHEA:46608"/>
        <dbReference type="Rhea" id="RHEA-COMP:11060"/>
        <dbReference type="Rhea" id="RHEA-COMP:11605"/>
        <dbReference type="ChEBI" id="CHEBI:15378"/>
        <dbReference type="ChEBI" id="CHEBI:30013"/>
        <dbReference type="ChEBI" id="CHEBI:30616"/>
        <dbReference type="ChEBI" id="CHEBI:61977"/>
        <dbReference type="ChEBI" id="CHEBI:456216"/>
        <dbReference type="EC" id="2.7.11.1"/>
    </reaction>
</comment>
<dbReference type="GO" id="GO:0005524">
    <property type="term" value="F:ATP binding"/>
    <property type="evidence" value="ECO:0007669"/>
    <property type="project" value="UniProtKB-UniRule"/>
</dbReference>
<dbReference type="Pfam" id="PF07714">
    <property type="entry name" value="PK_Tyr_Ser-Thr"/>
    <property type="match status" value="1"/>
</dbReference>
<dbReference type="PIRSF" id="PIRSF000641">
    <property type="entry name" value="SRK"/>
    <property type="match status" value="1"/>
</dbReference>
<dbReference type="CDD" id="cd14066">
    <property type="entry name" value="STKc_IRAK"/>
    <property type="match status" value="1"/>
</dbReference>
<keyword evidence="8" id="KW-0325">Glycoprotein</keyword>
<dbReference type="SMART" id="SM00108">
    <property type="entry name" value="B_lectin"/>
    <property type="match status" value="1"/>
</dbReference>
<feature type="transmembrane region" description="Helical" evidence="15">
    <location>
        <begin position="20"/>
        <end position="38"/>
    </location>
</feature>
<keyword evidence="15" id="KW-1133">Transmembrane helix</keyword>
<evidence type="ECO:0000256" key="14">
    <source>
        <dbReference type="SAM" id="MobiDB-lite"/>
    </source>
</evidence>